<sequence>MTKNGSPLQTLAIEIAVPIGVYYGLHALGVSVFLSLALSGVVPLARTLHQFAKNRTLNGLALVVLVTNVVGMLLTFVSGDARMMIAKDSIGSGITGLVILASACTAAPIMTKTIQPFLIRGKAENEAAWARLSGTRPFDSILRRTSVIWGIGFVLESAARVVGAFTLPIETMVWLSTVIFAGTFAVLMVVGGKVAERAGKLIVADVEAHSRPLVAA</sequence>
<feature type="transmembrane region" description="Helical" evidence="1">
    <location>
        <begin position="173"/>
        <end position="191"/>
    </location>
</feature>
<keyword evidence="1" id="KW-0812">Transmembrane</keyword>
<dbReference type="EMBL" id="RSEC01000036">
    <property type="protein sequence ID" value="RSD19743.1"/>
    <property type="molecule type" value="Genomic_DNA"/>
</dbReference>
<evidence type="ECO:0000256" key="1">
    <source>
        <dbReference type="SAM" id="Phobius"/>
    </source>
</evidence>
<evidence type="ECO:0000313" key="3">
    <source>
        <dbReference type="Proteomes" id="UP000267081"/>
    </source>
</evidence>
<organism evidence="2 3">
    <name type="scientific">Amycolatopsis eburnea</name>
    <dbReference type="NCBI Taxonomy" id="2267691"/>
    <lineage>
        <taxon>Bacteria</taxon>
        <taxon>Bacillati</taxon>
        <taxon>Actinomycetota</taxon>
        <taxon>Actinomycetes</taxon>
        <taxon>Pseudonocardiales</taxon>
        <taxon>Pseudonocardiaceae</taxon>
        <taxon>Amycolatopsis</taxon>
    </lineage>
</organism>
<feature type="transmembrane region" description="Helical" evidence="1">
    <location>
        <begin position="146"/>
        <end position="167"/>
    </location>
</feature>
<keyword evidence="1" id="KW-0472">Membrane</keyword>
<proteinExistence type="predicted"/>
<comment type="caution">
    <text evidence="2">The sequence shown here is derived from an EMBL/GenBank/DDBJ whole genome shotgun (WGS) entry which is preliminary data.</text>
</comment>
<protein>
    <recommendedName>
        <fullName evidence="4">DUF3159 domain-containing protein</fullName>
    </recommendedName>
</protein>
<feature type="transmembrane region" description="Helical" evidence="1">
    <location>
        <begin position="90"/>
        <end position="110"/>
    </location>
</feature>
<feature type="transmembrane region" description="Helical" evidence="1">
    <location>
        <begin position="57"/>
        <end position="78"/>
    </location>
</feature>
<keyword evidence="3" id="KW-1185">Reference proteome</keyword>
<name>A0A3R9ET56_9PSEU</name>
<dbReference type="NCBIfam" id="NF041646">
    <property type="entry name" value="VC0807_fam"/>
    <property type="match status" value="1"/>
</dbReference>
<accession>A0A3R9ET56</accession>
<dbReference type="RefSeq" id="WP_125308618.1">
    <property type="nucleotide sequence ID" value="NZ_RSEC01000036.1"/>
</dbReference>
<dbReference type="OrthoDB" id="4544430at2"/>
<gene>
    <name evidence="2" type="ORF">EIY87_15910</name>
</gene>
<dbReference type="Proteomes" id="UP000267081">
    <property type="component" value="Unassembled WGS sequence"/>
</dbReference>
<evidence type="ECO:0008006" key="4">
    <source>
        <dbReference type="Google" id="ProtNLM"/>
    </source>
</evidence>
<reference evidence="2 3" key="1">
    <citation type="submission" date="2018-12" db="EMBL/GenBank/DDBJ databases">
        <title>Amycolatopsis eburnea sp. nov. actinomycete associate with arbuscular mycorrhiza fungal spore.</title>
        <authorList>
            <person name="Lumyong S."/>
            <person name="Chaiya L."/>
        </authorList>
    </citation>
    <scope>NUCLEOTIDE SEQUENCE [LARGE SCALE GENOMIC DNA]</scope>
    <source>
        <strain evidence="2 3">GLM-1</strain>
    </source>
</reference>
<keyword evidence="1" id="KW-1133">Transmembrane helix</keyword>
<evidence type="ECO:0000313" key="2">
    <source>
        <dbReference type="EMBL" id="RSD19743.1"/>
    </source>
</evidence>
<dbReference type="AlphaFoldDB" id="A0A3R9ET56"/>
<feature type="transmembrane region" description="Helical" evidence="1">
    <location>
        <begin position="20"/>
        <end position="45"/>
    </location>
</feature>